<dbReference type="RefSeq" id="XP_024683958.1">
    <property type="nucleotide sequence ID" value="XM_024824776.1"/>
</dbReference>
<dbReference type="OMA" id="MAITERC"/>
<dbReference type="InterPro" id="IPR012475">
    <property type="entry name" value="Fungal_lectin"/>
</dbReference>
<dbReference type="GO" id="GO:0030246">
    <property type="term" value="F:carbohydrate binding"/>
    <property type="evidence" value="ECO:0007669"/>
    <property type="project" value="UniProtKB-KW"/>
</dbReference>
<dbReference type="STRING" id="1392255.A0A2I1CCK8"/>
<evidence type="ECO:0000256" key="2">
    <source>
        <dbReference type="ARBA" id="ARBA00015560"/>
    </source>
</evidence>
<dbReference type="VEuPathDB" id="FungiDB:P174DRAFT_419306"/>
<evidence type="ECO:0000256" key="1">
    <source>
        <dbReference type="ARBA" id="ARBA00009042"/>
    </source>
</evidence>
<dbReference type="GeneID" id="36532101"/>
<comment type="caution">
    <text evidence="4">The sequence shown here is derived from an EMBL/GenBank/DDBJ whole genome shotgun (WGS) entry which is preliminary data.</text>
</comment>
<comment type="similarity">
    <text evidence="1">Belongs to the fungal fucose-specific lectin family.</text>
</comment>
<dbReference type="SUPFAM" id="SSF89372">
    <property type="entry name" value="Fucose-specific lectin"/>
    <property type="match status" value="1"/>
</dbReference>
<gene>
    <name evidence="4" type="ORF">P174DRAFT_419306</name>
</gene>
<dbReference type="EMBL" id="MSZS01000003">
    <property type="protein sequence ID" value="PKX95363.1"/>
    <property type="molecule type" value="Genomic_DNA"/>
</dbReference>
<evidence type="ECO:0000256" key="3">
    <source>
        <dbReference type="ARBA" id="ARBA00022734"/>
    </source>
</evidence>
<dbReference type="OrthoDB" id="407298at2759"/>
<organism evidence="4 5">
    <name type="scientific">Aspergillus novofumigatus (strain IBT 16806)</name>
    <dbReference type="NCBI Taxonomy" id="1392255"/>
    <lineage>
        <taxon>Eukaryota</taxon>
        <taxon>Fungi</taxon>
        <taxon>Dikarya</taxon>
        <taxon>Ascomycota</taxon>
        <taxon>Pezizomycotina</taxon>
        <taxon>Eurotiomycetes</taxon>
        <taxon>Eurotiomycetidae</taxon>
        <taxon>Eurotiales</taxon>
        <taxon>Aspergillaceae</taxon>
        <taxon>Aspergillus</taxon>
        <taxon>Aspergillus subgen. Fumigati</taxon>
    </lineage>
</organism>
<dbReference type="Proteomes" id="UP000234474">
    <property type="component" value="Unassembled WGS sequence"/>
</dbReference>
<dbReference type="AlphaFoldDB" id="A0A2I1CCK8"/>
<reference evidence="5" key="1">
    <citation type="journal article" date="2018" name="Proc. Natl. Acad. Sci. U.S.A.">
        <title>Linking secondary metabolites to gene clusters through genome sequencing of six diverse Aspergillus species.</title>
        <authorList>
            <person name="Kaerboelling I."/>
            <person name="Vesth T.C."/>
            <person name="Frisvad J.C."/>
            <person name="Nybo J.L."/>
            <person name="Theobald S."/>
            <person name="Kuo A."/>
            <person name="Bowyer P."/>
            <person name="Matsuda Y."/>
            <person name="Mondo S."/>
            <person name="Lyhne E.K."/>
            <person name="Kogle M.E."/>
            <person name="Clum A."/>
            <person name="Lipzen A."/>
            <person name="Salamov A."/>
            <person name="Ngan C.Y."/>
            <person name="Daum C."/>
            <person name="Chiniquy J."/>
            <person name="Barry K."/>
            <person name="LaButti K."/>
            <person name="Haridas S."/>
            <person name="Simmons B.A."/>
            <person name="Magnuson J.K."/>
            <person name="Mortensen U.H."/>
            <person name="Larsen T.O."/>
            <person name="Grigoriev I.V."/>
            <person name="Baker S.E."/>
            <person name="Andersen M.R."/>
        </authorList>
    </citation>
    <scope>NUCLEOTIDE SEQUENCE [LARGE SCALE GENOMIC DNA]</scope>
    <source>
        <strain evidence="5">IBT 16806</strain>
    </source>
</reference>
<evidence type="ECO:0000313" key="5">
    <source>
        <dbReference type="Proteomes" id="UP000234474"/>
    </source>
</evidence>
<protein>
    <recommendedName>
        <fullName evidence="2">Fucose-specific lectin</fullName>
    </recommendedName>
</protein>
<name>A0A2I1CCK8_ASPN1</name>
<proteinExistence type="inferred from homology"/>
<accession>A0A2I1CCK8</accession>
<dbReference type="Gene3D" id="2.120.10.70">
    <property type="entry name" value="Fucose-specific lectin"/>
    <property type="match status" value="1"/>
</dbReference>
<keyword evidence="3 4" id="KW-0430">Lectin</keyword>
<keyword evidence="5" id="KW-1185">Reference proteome</keyword>
<sequence>MSSGAGCPVAAVNNSNHLRVYTQDPSGGIRESAYENRWYPGGIIANCKSGSPLAATSLALDSEAAHDATSGWYTGALNNNNFQVAANSTVGAAYLAGTQALRVYAQSPDNSIQEYGWDEWQTLSNLGAALPGTAIAVTSFSQPNQAIRLYFQDTQNNLVEMAHDSDSGWNPGSFSVPNASPGTALAVTTTEDGSIHVYYGGSNNSTLEKVHDSNSGWYDGAFSQTGMPGSQVAAINWGTGSGLNIRVYFQQPQSVPGVSEYQYVNGNWTAGQIPIPPA</sequence>
<evidence type="ECO:0000313" key="4">
    <source>
        <dbReference type="EMBL" id="PKX95363.1"/>
    </source>
</evidence>
<dbReference type="Pfam" id="PF07938">
    <property type="entry name" value="Fungal_lectin"/>
    <property type="match status" value="1"/>
</dbReference>